<reference evidence="4" key="1">
    <citation type="submission" date="2023-04" db="EMBL/GenBank/DDBJ databases">
        <title>Phytophthora lilii NBRC 32176.</title>
        <authorList>
            <person name="Ichikawa N."/>
            <person name="Sato H."/>
            <person name="Tonouchi N."/>
        </authorList>
    </citation>
    <scope>NUCLEOTIDE SEQUENCE</scope>
    <source>
        <strain evidence="4">NBRC 32176</strain>
    </source>
</reference>
<evidence type="ECO:0000259" key="3">
    <source>
        <dbReference type="SMART" id="SM01293"/>
    </source>
</evidence>
<dbReference type="InterPro" id="IPR012486">
    <property type="entry name" value="Far11/STRP_N"/>
</dbReference>
<dbReference type="SMART" id="SM01292">
    <property type="entry name" value="N1221"/>
    <property type="match status" value="1"/>
</dbReference>
<sequence>MMRSDDKCTMKLGQDLGSVTQLAPSQIPLAVTPRGGKPSFNRSGGMEKDELLKGLSLHEKLAYFYCSYVHEEAVDPEVDGDAVRRWEKIMASRRKSRDRVCILLNQMENTSAANVRTLDKSYRAKRELLLLSEGTLRTAASSGVSASGRGGILAQVEIARSNNELLQECGALSVFTERLQRSIHAFRGLNFQHLDLDQVDALINDLQQDMVLVYLLIVFNSHKKNAVFDRQLMMIGIMGPSFSLVSILDCLSQLNVLPGFPIKRLLLLFYEWFSAVMGGFDELNALKRLRRERSDIDPSILKDDADGVLHCKTFKPYYDTIQLDTQDPYYLQKKKFAKKREAIHNKYLHKANYELKCQQSSELDLATRPLDSLDDEWEERVETLYQLFLPCMRDYTTFLGNLVTLSCGSALNARDKKTFYSRRPSGADQYGMTDFSAPGGENSNDNQFWKWILREKAIVLDVSNLIILLIYKHFRASHACKAEYFMQFFLEANVLATLTKFMNKDIATYLQVSRQDSDDSKTGFYALEKELDKRTIRFEEDMNEYSIQSTRTITSILRILQKLTKRKPNIIKNALCRGQTIVWLKRVVALQIPLPRLYALKLVKSQAKYLGHQVRFVLVFGVEGFVNLCLLNLMFAMKWVKKYTCFSLLTEVYLHVRPELDDDWLHYEDEDLNKPPSQDSVERIIFGEMQAYHHKHYFDSPFGGVKPLPSGSSLICEDRKELSSDLFITDGGRLTKMFSGIKLDPINFCKQYEKWLDAENLTHDPRADAAPLPISFQ</sequence>
<dbReference type="InterPro" id="IPR021819">
    <property type="entry name" value="Far11/STRP_C"/>
</dbReference>
<evidence type="ECO:0000313" key="4">
    <source>
        <dbReference type="EMBL" id="GMF19996.1"/>
    </source>
</evidence>
<accession>A0A9W6TT16</accession>
<dbReference type="EMBL" id="BSXW01000361">
    <property type="protein sequence ID" value="GMF19996.1"/>
    <property type="molecule type" value="Genomic_DNA"/>
</dbReference>
<comment type="caution">
    <text evidence="4">The sequence shown here is derived from an EMBL/GenBank/DDBJ whole genome shotgun (WGS) entry which is preliminary data.</text>
</comment>
<evidence type="ECO:0000313" key="5">
    <source>
        <dbReference type="Proteomes" id="UP001165083"/>
    </source>
</evidence>
<dbReference type="Proteomes" id="UP001165083">
    <property type="component" value="Unassembled WGS sequence"/>
</dbReference>
<keyword evidence="1" id="KW-0812">Transmembrane</keyword>
<dbReference type="PANTHER" id="PTHR13239">
    <property type="entry name" value="PROTEIN REQUIRED FOR HYPHAL ANASTOMOSIS HAM-2"/>
    <property type="match status" value="1"/>
</dbReference>
<keyword evidence="5" id="KW-1185">Reference proteome</keyword>
<dbReference type="GO" id="GO:0007010">
    <property type="term" value="P:cytoskeleton organization"/>
    <property type="evidence" value="ECO:0007669"/>
    <property type="project" value="TreeGrafter"/>
</dbReference>
<evidence type="ECO:0000256" key="1">
    <source>
        <dbReference type="SAM" id="Phobius"/>
    </source>
</evidence>
<dbReference type="GO" id="GO:0005829">
    <property type="term" value="C:cytosol"/>
    <property type="evidence" value="ECO:0007669"/>
    <property type="project" value="TreeGrafter"/>
</dbReference>
<name>A0A9W6TT16_9STRA</name>
<evidence type="ECO:0000259" key="2">
    <source>
        <dbReference type="SMART" id="SM01292"/>
    </source>
</evidence>
<dbReference type="AlphaFoldDB" id="A0A9W6TT16"/>
<gene>
    <name evidence="4" type="ORF">Plil01_000771300</name>
</gene>
<proteinExistence type="predicted"/>
<dbReference type="InterPro" id="IPR040185">
    <property type="entry name" value="Far11/STRP"/>
</dbReference>
<feature type="domain" description="Far11/STRP N-terminal" evidence="2">
    <location>
        <begin position="58"/>
        <end position="338"/>
    </location>
</feature>
<dbReference type="SMART" id="SM01293">
    <property type="entry name" value="DUF3402"/>
    <property type="match status" value="1"/>
</dbReference>
<dbReference type="Pfam" id="PF07923">
    <property type="entry name" value="N1221"/>
    <property type="match status" value="1"/>
</dbReference>
<dbReference type="PANTHER" id="PTHR13239:SF4">
    <property type="entry name" value="AT25231P"/>
    <property type="match status" value="1"/>
</dbReference>
<keyword evidence="1" id="KW-0472">Membrane</keyword>
<keyword evidence="1" id="KW-1133">Transmembrane helix</keyword>
<organism evidence="4 5">
    <name type="scientific">Phytophthora lilii</name>
    <dbReference type="NCBI Taxonomy" id="2077276"/>
    <lineage>
        <taxon>Eukaryota</taxon>
        <taxon>Sar</taxon>
        <taxon>Stramenopiles</taxon>
        <taxon>Oomycota</taxon>
        <taxon>Peronosporomycetes</taxon>
        <taxon>Peronosporales</taxon>
        <taxon>Peronosporaceae</taxon>
        <taxon>Phytophthora</taxon>
    </lineage>
</organism>
<dbReference type="OrthoDB" id="18234at2759"/>
<feature type="domain" description="Far11/STRP C-terminal" evidence="3">
    <location>
        <begin position="328"/>
        <end position="731"/>
    </location>
</feature>
<feature type="transmembrane region" description="Helical" evidence="1">
    <location>
        <begin position="616"/>
        <end position="637"/>
    </location>
</feature>
<protein>
    <submittedName>
        <fullName evidence="4">Unnamed protein product</fullName>
    </submittedName>
</protein>
<dbReference type="Pfam" id="PF11882">
    <property type="entry name" value="DUF3402"/>
    <property type="match status" value="2"/>
</dbReference>